<dbReference type="Gene3D" id="4.10.240.10">
    <property type="entry name" value="Zn(2)-C6 fungal-type DNA-binding domain"/>
    <property type="match status" value="1"/>
</dbReference>
<dbReference type="EMBL" id="JAGPXC010000001">
    <property type="protein sequence ID" value="KAH6659108.1"/>
    <property type="molecule type" value="Genomic_DNA"/>
</dbReference>
<reference evidence="3" key="1">
    <citation type="journal article" date="2021" name="Nat. Commun.">
        <title>Genetic determinants of endophytism in the Arabidopsis root mycobiome.</title>
        <authorList>
            <person name="Mesny F."/>
            <person name="Miyauchi S."/>
            <person name="Thiergart T."/>
            <person name="Pickel B."/>
            <person name="Atanasova L."/>
            <person name="Karlsson M."/>
            <person name="Huettel B."/>
            <person name="Barry K.W."/>
            <person name="Haridas S."/>
            <person name="Chen C."/>
            <person name="Bauer D."/>
            <person name="Andreopoulos W."/>
            <person name="Pangilinan J."/>
            <person name="LaButti K."/>
            <person name="Riley R."/>
            <person name="Lipzen A."/>
            <person name="Clum A."/>
            <person name="Drula E."/>
            <person name="Henrissat B."/>
            <person name="Kohler A."/>
            <person name="Grigoriev I.V."/>
            <person name="Martin F.M."/>
            <person name="Hacquard S."/>
        </authorList>
    </citation>
    <scope>NUCLEOTIDE SEQUENCE</scope>
    <source>
        <strain evidence="3">MPI-SDFR-AT-0073</strain>
    </source>
</reference>
<feature type="domain" description="Zn(2)-C6 fungal-type" evidence="2">
    <location>
        <begin position="62"/>
        <end position="89"/>
    </location>
</feature>
<evidence type="ECO:0000259" key="2">
    <source>
        <dbReference type="PROSITE" id="PS50048"/>
    </source>
</evidence>
<dbReference type="InterPro" id="IPR001138">
    <property type="entry name" value="Zn2Cys6_DnaBD"/>
</dbReference>
<dbReference type="OrthoDB" id="39175at2759"/>
<dbReference type="PANTHER" id="PTHR37534:SF7">
    <property type="entry name" value="TRANSCRIPTIONAL ACTIVATOR PROTEIN UGA3"/>
    <property type="match status" value="1"/>
</dbReference>
<dbReference type="GeneID" id="70134353"/>
<evidence type="ECO:0000313" key="4">
    <source>
        <dbReference type="Proteomes" id="UP000758603"/>
    </source>
</evidence>
<dbReference type="PANTHER" id="PTHR37534">
    <property type="entry name" value="TRANSCRIPTIONAL ACTIVATOR PROTEIN UGA3"/>
    <property type="match status" value="1"/>
</dbReference>
<dbReference type="GO" id="GO:0000976">
    <property type="term" value="F:transcription cis-regulatory region binding"/>
    <property type="evidence" value="ECO:0007669"/>
    <property type="project" value="TreeGrafter"/>
</dbReference>
<dbReference type="Pfam" id="PF00172">
    <property type="entry name" value="Zn_clus"/>
    <property type="match status" value="1"/>
</dbReference>
<evidence type="ECO:0000256" key="1">
    <source>
        <dbReference type="ARBA" id="ARBA00023242"/>
    </source>
</evidence>
<evidence type="ECO:0000313" key="3">
    <source>
        <dbReference type="EMBL" id="KAH6659108.1"/>
    </source>
</evidence>
<proteinExistence type="predicted"/>
<dbReference type="AlphaFoldDB" id="A0A9P8UVS7"/>
<dbReference type="RefSeq" id="XP_045963239.1">
    <property type="nucleotide sequence ID" value="XM_046105462.1"/>
</dbReference>
<accession>A0A9P8UVS7</accession>
<gene>
    <name evidence="3" type="ORF">BKA67DRAFT_6195</name>
</gene>
<keyword evidence="4" id="KW-1185">Reference proteome</keyword>
<sequence length="711" mass="80208">MDLVLWGKLTRFTKDLNSSRLFPHPTSYNIQECLSISRLSGTMYAPAPPRRKKTNITRSRTGCQSCRQRRKKCDGANPCGTCLRLGRLCEPVAIKPQFRLVEFKSATDIPQTNVLGFNAAPPVPAALALPIHDQSVRHAERFAPLDCAEVFSEPALPHVVRSSAGAWNLEVNAVIYDRQAASGIGVPNPRTKRPLSHVWRTVQPPAKIGDALSILPVTNTFLSIPIRLDKDQFYHKIWQDQCVPALHVAFCEVDILRSPPQVITNAISALSACHLSRIRPQRKHHRTMEDPGRIFRPDVDHQTISREFYGSAIHSVVRWSRSDYQQNLAAALAVLILFCHLESMMSGFQDFAIHSNAVELLLEPRRKGMTTWNEQVKGLLAAWAQSRLHNWWKRAHFTTSSFFTASTSLIVEPLLLPGLDRKPRIQPTILSIMCESYRLNCVAFIHLCDRITHPHPMLSCSGETRSMDLSPSGTQTLHRVSPLTCSRTLLRGLKQMTTEWYDGLQLYNLPNGQECHCPSDDEHSSLDLTIKPMRFQSHVSAMNYAYYVVARIMQQTEYFEALTPSGDRALHTGGTETEMWILVLLRIAAGIDWDECKRLNIFTVGISGLLLAATLRSRSPEIGLWIQRWLERRAENSLEEGSFPVWQIIRILRVINQERRAGRDVFAVFQPVDDGGGVGKHDSYNSQTLTSILIYGKDRSSGTLYTTHLAI</sequence>
<dbReference type="GO" id="GO:0000981">
    <property type="term" value="F:DNA-binding transcription factor activity, RNA polymerase II-specific"/>
    <property type="evidence" value="ECO:0007669"/>
    <property type="project" value="InterPro"/>
</dbReference>
<dbReference type="SMART" id="SM00066">
    <property type="entry name" value="GAL4"/>
    <property type="match status" value="1"/>
</dbReference>
<dbReference type="PROSITE" id="PS00463">
    <property type="entry name" value="ZN2_CY6_FUNGAL_1"/>
    <property type="match status" value="1"/>
</dbReference>
<dbReference type="CDD" id="cd00067">
    <property type="entry name" value="GAL4"/>
    <property type="match status" value="1"/>
</dbReference>
<dbReference type="PROSITE" id="PS50048">
    <property type="entry name" value="ZN2_CY6_FUNGAL_2"/>
    <property type="match status" value="1"/>
</dbReference>
<organism evidence="3 4">
    <name type="scientific">Truncatella angustata</name>
    <dbReference type="NCBI Taxonomy" id="152316"/>
    <lineage>
        <taxon>Eukaryota</taxon>
        <taxon>Fungi</taxon>
        <taxon>Dikarya</taxon>
        <taxon>Ascomycota</taxon>
        <taxon>Pezizomycotina</taxon>
        <taxon>Sordariomycetes</taxon>
        <taxon>Xylariomycetidae</taxon>
        <taxon>Amphisphaeriales</taxon>
        <taxon>Sporocadaceae</taxon>
        <taxon>Truncatella</taxon>
    </lineage>
</organism>
<protein>
    <recommendedName>
        <fullName evidence="2">Zn(2)-C6 fungal-type domain-containing protein</fullName>
    </recommendedName>
</protein>
<dbReference type="GO" id="GO:0005634">
    <property type="term" value="C:nucleus"/>
    <property type="evidence" value="ECO:0007669"/>
    <property type="project" value="TreeGrafter"/>
</dbReference>
<dbReference type="GO" id="GO:0008270">
    <property type="term" value="F:zinc ion binding"/>
    <property type="evidence" value="ECO:0007669"/>
    <property type="project" value="InterPro"/>
</dbReference>
<keyword evidence="1" id="KW-0539">Nucleus</keyword>
<comment type="caution">
    <text evidence="3">The sequence shown here is derived from an EMBL/GenBank/DDBJ whole genome shotgun (WGS) entry which is preliminary data.</text>
</comment>
<dbReference type="Proteomes" id="UP000758603">
    <property type="component" value="Unassembled WGS sequence"/>
</dbReference>
<dbReference type="GO" id="GO:0045944">
    <property type="term" value="P:positive regulation of transcription by RNA polymerase II"/>
    <property type="evidence" value="ECO:0007669"/>
    <property type="project" value="TreeGrafter"/>
</dbReference>
<dbReference type="InterPro" id="IPR036864">
    <property type="entry name" value="Zn2-C6_fun-type_DNA-bd_sf"/>
</dbReference>
<dbReference type="SUPFAM" id="SSF57701">
    <property type="entry name" value="Zn2/Cys6 DNA-binding domain"/>
    <property type="match status" value="1"/>
</dbReference>
<name>A0A9P8UVS7_9PEZI</name>